<feature type="compositionally biased region" description="Low complexity" evidence="1">
    <location>
        <begin position="229"/>
        <end position="248"/>
    </location>
</feature>
<reference evidence="3" key="1">
    <citation type="journal article" date="2019" name="Int. J. Syst. Evol. Microbiol.">
        <title>The Global Catalogue of Microorganisms (GCM) 10K type strain sequencing project: providing services to taxonomists for standard genome sequencing and annotation.</title>
        <authorList>
            <consortium name="The Broad Institute Genomics Platform"/>
            <consortium name="The Broad Institute Genome Sequencing Center for Infectious Disease"/>
            <person name="Wu L."/>
            <person name="Ma J."/>
        </authorList>
    </citation>
    <scope>NUCLEOTIDE SEQUENCE [LARGE SCALE GENOMIC DNA]</scope>
    <source>
        <strain evidence="3">JCM 18303</strain>
    </source>
</reference>
<accession>A0ABP9PV88</accession>
<keyword evidence="3" id="KW-1185">Reference proteome</keyword>
<comment type="caution">
    <text evidence="2">The sequence shown here is derived from an EMBL/GenBank/DDBJ whole genome shotgun (WGS) entry which is preliminary data.</text>
</comment>
<feature type="compositionally biased region" description="Pro residues" evidence="1">
    <location>
        <begin position="201"/>
        <end position="213"/>
    </location>
</feature>
<gene>
    <name evidence="2" type="ORF">GCM10023321_21720</name>
</gene>
<dbReference type="EMBL" id="BAABJP010000007">
    <property type="protein sequence ID" value="GAA5152649.1"/>
    <property type="molecule type" value="Genomic_DNA"/>
</dbReference>
<name>A0ABP9PV88_9PSEU</name>
<evidence type="ECO:0000256" key="1">
    <source>
        <dbReference type="SAM" id="MobiDB-lite"/>
    </source>
</evidence>
<proteinExistence type="predicted"/>
<sequence>MSAGPTLATVLGSGDTGRAGTEVRGGMARAKTAEDNLDVGHGPPTFRLFEEHVADALVAQLNSPVADLVLDGWRKYRELIKAAEDSRNNPGSPAAVELATHEIGVTNRYPVDVYVNGNLVKTLAFELAVFLELHSVVAELRDGRLVAVRAGELRAGARLALDGVTLAEGTLPLAVAPLVPLGAGLELVPARPASAASSPGPAAPAPHAGPTPSPATQSAPATTPPSPSGAPWWTKTSTPSTSATPKETPWWERT</sequence>
<organism evidence="2 3">
    <name type="scientific">Pseudonocardia eucalypti</name>
    <dbReference type="NCBI Taxonomy" id="648755"/>
    <lineage>
        <taxon>Bacteria</taxon>
        <taxon>Bacillati</taxon>
        <taxon>Actinomycetota</taxon>
        <taxon>Actinomycetes</taxon>
        <taxon>Pseudonocardiales</taxon>
        <taxon>Pseudonocardiaceae</taxon>
        <taxon>Pseudonocardia</taxon>
    </lineage>
</organism>
<feature type="compositionally biased region" description="Low complexity" evidence="1">
    <location>
        <begin position="191"/>
        <end position="200"/>
    </location>
</feature>
<dbReference type="RefSeq" id="WP_185066415.1">
    <property type="nucleotide sequence ID" value="NZ_BAABJP010000007.1"/>
</dbReference>
<evidence type="ECO:0000313" key="3">
    <source>
        <dbReference type="Proteomes" id="UP001428817"/>
    </source>
</evidence>
<protein>
    <submittedName>
        <fullName evidence="2">Uncharacterized protein</fullName>
    </submittedName>
</protein>
<evidence type="ECO:0000313" key="2">
    <source>
        <dbReference type="EMBL" id="GAA5152649.1"/>
    </source>
</evidence>
<dbReference type="Proteomes" id="UP001428817">
    <property type="component" value="Unassembled WGS sequence"/>
</dbReference>
<feature type="region of interest" description="Disordered" evidence="1">
    <location>
        <begin position="191"/>
        <end position="254"/>
    </location>
</feature>
<feature type="region of interest" description="Disordered" evidence="1">
    <location>
        <begin position="1"/>
        <end position="22"/>
    </location>
</feature>